<reference evidence="1" key="1">
    <citation type="journal article" date="2019" name="Environ. Microbiol.">
        <title>Fungal ecological strategies reflected in gene transcription - a case study of two litter decomposers.</title>
        <authorList>
            <person name="Barbi F."/>
            <person name="Kohler A."/>
            <person name="Barry K."/>
            <person name="Baskaran P."/>
            <person name="Daum C."/>
            <person name="Fauchery L."/>
            <person name="Ihrmark K."/>
            <person name="Kuo A."/>
            <person name="LaButti K."/>
            <person name="Lipzen A."/>
            <person name="Morin E."/>
            <person name="Grigoriev I.V."/>
            <person name="Henrissat B."/>
            <person name="Lindahl B."/>
            <person name="Martin F."/>
        </authorList>
    </citation>
    <scope>NUCLEOTIDE SEQUENCE</scope>
    <source>
        <strain evidence="1">JB14</strain>
    </source>
</reference>
<dbReference type="OrthoDB" id="3230070at2759"/>
<accession>A0A6A4HYV7</accession>
<dbReference type="Proteomes" id="UP000799118">
    <property type="component" value="Unassembled WGS sequence"/>
</dbReference>
<dbReference type="AlphaFoldDB" id="A0A6A4HYV7"/>
<evidence type="ECO:0000313" key="1">
    <source>
        <dbReference type="EMBL" id="KAE9403396.1"/>
    </source>
</evidence>
<proteinExistence type="predicted"/>
<sequence length="134" mass="15454">MQCRTGHAEYYSKFVPTKNIDCPCGENLQTREHILRECTQYEHHRYILRDASPDISLQDKNIGDRQRHICSVRASGAFTRDGKPRKTPKEPIYVARSVWDFFDDMLNSQVEGTAIPEADWRDEVVDPNDLDGIG</sequence>
<name>A0A6A4HYV7_9AGAR</name>
<evidence type="ECO:0000313" key="2">
    <source>
        <dbReference type="Proteomes" id="UP000799118"/>
    </source>
</evidence>
<organism evidence="1 2">
    <name type="scientific">Gymnopus androsaceus JB14</name>
    <dbReference type="NCBI Taxonomy" id="1447944"/>
    <lineage>
        <taxon>Eukaryota</taxon>
        <taxon>Fungi</taxon>
        <taxon>Dikarya</taxon>
        <taxon>Basidiomycota</taxon>
        <taxon>Agaricomycotina</taxon>
        <taxon>Agaricomycetes</taxon>
        <taxon>Agaricomycetidae</taxon>
        <taxon>Agaricales</taxon>
        <taxon>Marasmiineae</taxon>
        <taxon>Omphalotaceae</taxon>
        <taxon>Gymnopus</taxon>
    </lineage>
</organism>
<gene>
    <name evidence="1" type="ORF">BT96DRAFT_917499</name>
</gene>
<protein>
    <submittedName>
        <fullName evidence="1">Uncharacterized protein</fullName>
    </submittedName>
</protein>
<dbReference type="EMBL" id="ML769425">
    <property type="protein sequence ID" value="KAE9403396.1"/>
    <property type="molecule type" value="Genomic_DNA"/>
</dbReference>
<keyword evidence="2" id="KW-1185">Reference proteome</keyword>